<comment type="function">
    <text evidence="4">Sulfurates the molybdenum cofactor. Sulfation of molybdenum is essential for xanthine dehydrogenase (XDH) and aldehyde oxidase (ADO) enzymes in which molybdenum cofactor is liganded by 1 oxygen and 1 sulfur atom in active form.</text>
</comment>
<comment type="similarity">
    <text evidence="4">Belongs to the class-V pyridoxal-phosphate-dependent aminotransferase family. MOCOS subfamily.</text>
</comment>
<dbReference type="GO" id="GO:0016829">
    <property type="term" value="F:lyase activity"/>
    <property type="evidence" value="ECO:0007669"/>
    <property type="project" value="UniProtKB-UniRule"/>
</dbReference>
<dbReference type="GO" id="GO:0030151">
    <property type="term" value="F:molybdenum ion binding"/>
    <property type="evidence" value="ECO:0007669"/>
    <property type="project" value="UniProtKB-UniRule"/>
</dbReference>
<dbReference type="InterPro" id="IPR015424">
    <property type="entry name" value="PyrdxlP-dep_Trfase"/>
</dbReference>
<dbReference type="Proteomes" id="UP000664521">
    <property type="component" value="Unassembled WGS sequence"/>
</dbReference>
<keyword evidence="7" id="KW-1185">Reference proteome</keyword>
<dbReference type="InterPro" id="IPR000192">
    <property type="entry name" value="Aminotrans_V_dom"/>
</dbReference>
<dbReference type="Gene3D" id="3.40.640.10">
    <property type="entry name" value="Type I PLP-dependent aspartate aminotransferase-like (Major domain)"/>
    <property type="match status" value="1"/>
</dbReference>
<accession>A0A8H3I3Q9</accession>
<dbReference type="InterPro" id="IPR005303">
    <property type="entry name" value="MOCOS_middle"/>
</dbReference>
<dbReference type="PROSITE" id="PS51340">
    <property type="entry name" value="MOSC"/>
    <property type="match status" value="1"/>
</dbReference>
<evidence type="ECO:0000256" key="2">
    <source>
        <dbReference type="ARBA" id="ARBA00022898"/>
    </source>
</evidence>
<dbReference type="GO" id="GO:0008265">
    <property type="term" value="F:molybdenum cofactor sulfurtransferase activity"/>
    <property type="evidence" value="ECO:0007669"/>
    <property type="project" value="UniProtKB-UniRule"/>
</dbReference>
<comment type="catalytic activity">
    <reaction evidence="4">
        <text>Mo-molybdopterin + L-cysteine + AH2 = thio-Mo-molybdopterin + L-alanine + A + H2O</text>
        <dbReference type="Rhea" id="RHEA:42636"/>
        <dbReference type="ChEBI" id="CHEBI:13193"/>
        <dbReference type="ChEBI" id="CHEBI:15377"/>
        <dbReference type="ChEBI" id="CHEBI:17499"/>
        <dbReference type="ChEBI" id="CHEBI:35235"/>
        <dbReference type="ChEBI" id="CHEBI:57972"/>
        <dbReference type="ChEBI" id="CHEBI:71302"/>
        <dbReference type="ChEBI" id="CHEBI:82685"/>
        <dbReference type="EC" id="2.8.1.9"/>
    </reaction>
</comment>
<protein>
    <recommendedName>
        <fullName evidence="4">Molybdenum cofactor sulfurase</fullName>
        <shortName evidence="4">MCS</shortName>
        <shortName evidence="4">MOS</shortName>
        <shortName evidence="4">MoCo sulfurase</shortName>
        <ecNumber evidence="4">2.8.1.9</ecNumber>
    </recommendedName>
    <alternativeName>
        <fullName evidence="4">Molybdenum cofactor sulfurtransferase</fullName>
    </alternativeName>
</protein>
<dbReference type="GO" id="GO:0006777">
    <property type="term" value="P:Mo-molybdopterin cofactor biosynthetic process"/>
    <property type="evidence" value="ECO:0007669"/>
    <property type="project" value="UniProtKB-UniRule"/>
</dbReference>
<dbReference type="PANTHER" id="PTHR14237:SF80">
    <property type="entry name" value="MOLYBDENUM COFACTOR SULFURASE"/>
    <property type="match status" value="1"/>
</dbReference>
<dbReference type="EC" id="2.8.1.9" evidence="4"/>
<feature type="active site" evidence="4">
    <location>
        <position position="401"/>
    </location>
</feature>
<name>A0A8H3I3Q9_9LECA</name>
<evidence type="ECO:0000256" key="4">
    <source>
        <dbReference type="HAMAP-Rule" id="MF_03050"/>
    </source>
</evidence>
<dbReference type="AlphaFoldDB" id="A0A8H3I3Q9"/>
<dbReference type="OrthoDB" id="10264306at2759"/>
<comment type="caution">
    <text evidence="6">The sequence shown here is derived from an EMBL/GenBank/DDBJ whole genome shotgun (WGS) entry which is preliminary data.</text>
</comment>
<evidence type="ECO:0000259" key="5">
    <source>
        <dbReference type="PROSITE" id="PS51340"/>
    </source>
</evidence>
<evidence type="ECO:0000256" key="3">
    <source>
        <dbReference type="ARBA" id="ARBA00023150"/>
    </source>
</evidence>
<keyword evidence="2 4" id="KW-0663">Pyridoxal phosphate</keyword>
<dbReference type="EMBL" id="CAJPDS010000004">
    <property type="protein sequence ID" value="CAF9906160.1"/>
    <property type="molecule type" value="Genomic_DNA"/>
</dbReference>
<evidence type="ECO:0000256" key="1">
    <source>
        <dbReference type="ARBA" id="ARBA00022679"/>
    </source>
</evidence>
<dbReference type="Pfam" id="PF00266">
    <property type="entry name" value="Aminotran_5"/>
    <property type="match status" value="1"/>
</dbReference>
<gene>
    <name evidence="4" type="primary">hxB</name>
    <name evidence="6" type="ORF">HETSPECPRED_006084</name>
</gene>
<evidence type="ECO:0000313" key="6">
    <source>
        <dbReference type="EMBL" id="CAF9906160.1"/>
    </source>
</evidence>
<comment type="cofactor">
    <cofactor evidence="4">
        <name>pyridoxal 5'-phosphate</name>
        <dbReference type="ChEBI" id="CHEBI:597326"/>
    </cofactor>
</comment>
<dbReference type="Pfam" id="PF03476">
    <property type="entry name" value="MOSC_N"/>
    <property type="match status" value="1"/>
</dbReference>
<dbReference type="Gene3D" id="3.90.1150.10">
    <property type="entry name" value="Aspartate Aminotransferase, domain 1"/>
    <property type="match status" value="1"/>
</dbReference>
<dbReference type="HAMAP" id="MF_03050">
    <property type="entry name" value="MOCOS"/>
    <property type="match status" value="1"/>
</dbReference>
<dbReference type="InterPro" id="IPR015422">
    <property type="entry name" value="PyrdxlP-dep_Trfase_small"/>
</dbReference>
<reference evidence="6" key="1">
    <citation type="submission" date="2021-03" db="EMBL/GenBank/DDBJ databases">
        <authorList>
            <person name="Tagirdzhanova G."/>
        </authorList>
    </citation>
    <scope>NUCLEOTIDE SEQUENCE</scope>
</reference>
<dbReference type="InterPro" id="IPR005302">
    <property type="entry name" value="MoCF_Sase_C"/>
</dbReference>
<proteinExistence type="inferred from homology"/>
<dbReference type="Pfam" id="PF03473">
    <property type="entry name" value="MOSC"/>
    <property type="match status" value="1"/>
</dbReference>
<sequence length="835" mass="91914">MSNLETGEPFHYNRTVEALRPREYPTLKGTVYLDHAGTTPYAKSLVDDFSQNMILNLLGNPHSGSTSSQTSTCMVDDVRLKVLQFFNASPDFFDVVFVANATAGIKLVVEALREHAGGFWYGYHKDAHTSLVGARQSAAAGHHCFESDAAVETWLRGKDSSTGRDSKTVALFAYPAQSNMNGRRLPLSWSSRLRRSKNFEGSRIYTLLDTAALVSSSPLNLRDAASAPDFTVLSFYKIFGFPDLGALIVRKEAEPVLQHRRYFGGGTVEMVTCLKEQWHIKKATSLHEQIEDGTLPIHSILALNSALSTHRKLFTSMRHISSHTSFLAKQLYDRLSALRHHNGSSVCLIYTDAPSSYNNSQIQGPVIAFNLRDSVGEWVSNAEVEKLAVVKNIQLRTGGLCNPGGIAASLGLDPWEMKENFSAGQRCGNGDGIMHGKPTGMIRVSLGAMSTMEDISLFTTFIEDFFVEGPDHVSVAPLEDSVQISSPFCVESLTIYPIKSCGGWTIPSRMPWAIRPEGLAWDREWCLVHLGTHEALSQKRYPKMALLRPSIDFTNGFLRVRYENPTSSTTSAEISVPLSADPSVFHPEGLHSSSRSSRVCGEATATKTYASDSVAAFFSDFLETPCTLARFPSSSTTLSTRQSKAHLQPHQRNYRKTNQIDLSSLAPRPILLSNESPILTITRSSLDNLNARIKGRSTDAKAADTSVFRANIVLAQSDSNVPAQPYCEDSWRLMRIIPQRREGPDEARATEIEMLGSCRRCQMVCIDQTTAKKNEEPFATLSKTRRMGGKVWFGVHGGLVGGRREGSIAVGDTVHGIAEDMSQSHENGDTRCEAN</sequence>
<feature type="domain" description="MOSC" evidence="5">
    <location>
        <begin position="626"/>
        <end position="817"/>
    </location>
</feature>
<keyword evidence="1 4" id="KW-0808">Transferase</keyword>
<dbReference type="PANTHER" id="PTHR14237">
    <property type="entry name" value="MOLYBDOPTERIN COFACTOR SULFURASE MOSC"/>
    <property type="match status" value="1"/>
</dbReference>
<dbReference type="InterPro" id="IPR015421">
    <property type="entry name" value="PyrdxlP-dep_Trfase_major"/>
</dbReference>
<dbReference type="SUPFAM" id="SSF53383">
    <property type="entry name" value="PLP-dependent transferases"/>
    <property type="match status" value="1"/>
</dbReference>
<dbReference type="GO" id="GO:0030170">
    <property type="term" value="F:pyridoxal phosphate binding"/>
    <property type="evidence" value="ECO:0007669"/>
    <property type="project" value="UniProtKB-UniRule"/>
</dbReference>
<evidence type="ECO:0000313" key="7">
    <source>
        <dbReference type="Proteomes" id="UP000664521"/>
    </source>
</evidence>
<dbReference type="SUPFAM" id="SSF141673">
    <property type="entry name" value="MOSC N-terminal domain-like"/>
    <property type="match status" value="1"/>
</dbReference>
<organism evidence="6 7">
    <name type="scientific">Heterodermia speciosa</name>
    <dbReference type="NCBI Taxonomy" id="116794"/>
    <lineage>
        <taxon>Eukaryota</taxon>
        <taxon>Fungi</taxon>
        <taxon>Dikarya</taxon>
        <taxon>Ascomycota</taxon>
        <taxon>Pezizomycotina</taxon>
        <taxon>Lecanoromycetes</taxon>
        <taxon>OSLEUM clade</taxon>
        <taxon>Lecanoromycetidae</taxon>
        <taxon>Caliciales</taxon>
        <taxon>Physciaceae</taxon>
        <taxon>Heterodermia</taxon>
    </lineage>
</organism>
<keyword evidence="3 4" id="KW-0501">Molybdenum cofactor biosynthesis</keyword>
<dbReference type="InterPro" id="IPR028886">
    <property type="entry name" value="MoCo_sulfurase"/>
</dbReference>
<feature type="modified residue" description="N6-(pyridoxal phosphate)lysine" evidence="4">
    <location>
        <position position="237"/>
    </location>
</feature>